<dbReference type="AlphaFoldDB" id="A0A8K0KK23"/>
<evidence type="ECO:0000313" key="11">
    <source>
        <dbReference type="Proteomes" id="UP000792457"/>
    </source>
</evidence>
<dbReference type="Gene3D" id="3.90.1170.10">
    <property type="entry name" value="Ribosomal protein L10e/L16"/>
    <property type="match status" value="1"/>
</dbReference>
<dbReference type="InterPro" id="IPR036920">
    <property type="entry name" value="Ribosomal_uL16_sf"/>
</dbReference>
<evidence type="ECO:0000256" key="3">
    <source>
        <dbReference type="ARBA" id="ARBA00022946"/>
    </source>
</evidence>
<dbReference type="OrthoDB" id="268521at2759"/>
<evidence type="ECO:0000256" key="2">
    <source>
        <dbReference type="ARBA" id="ARBA00008931"/>
    </source>
</evidence>
<evidence type="ECO:0000256" key="6">
    <source>
        <dbReference type="ARBA" id="ARBA00023274"/>
    </source>
</evidence>
<dbReference type="InterPro" id="IPR000114">
    <property type="entry name" value="Ribosomal_uL16_bact-type"/>
</dbReference>
<evidence type="ECO:0000256" key="8">
    <source>
        <dbReference type="ARBA" id="ARBA00035440"/>
    </source>
</evidence>
<dbReference type="PRINTS" id="PR00060">
    <property type="entry name" value="RIBOSOMALL16"/>
</dbReference>
<reference evidence="10" key="1">
    <citation type="submission" date="2013-04" db="EMBL/GenBank/DDBJ databases">
        <authorList>
            <person name="Qu J."/>
            <person name="Murali S.C."/>
            <person name="Bandaranaike D."/>
            <person name="Bellair M."/>
            <person name="Blankenburg K."/>
            <person name="Chao H."/>
            <person name="Dinh H."/>
            <person name="Doddapaneni H."/>
            <person name="Downs B."/>
            <person name="Dugan-Rocha S."/>
            <person name="Elkadiri S."/>
            <person name="Gnanaolivu R.D."/>
            <person name="Hernandez B."/>
            <person name="Javaid M."/>
            <person name="Jayaseelan J.C."/>
            <person name="Lee S."/>
            <person name="Li M."/>
            <person name="Ming W."/>
            <person name="Munidasa M."/>
            <person name="Muniz J."/>
            <person name="Nguyen L."/>
            <person name="Ongeri F."/>
            <person name="Osuji N."/>
            <person name="Pu L.-L."/>
            <person name="Puazo M."/>
            <person name="Qu C."/>
            <person name="Quiroz J."/>
            <person name="Raj R."/>
            <person name="Weissenberger G."/>
            <person name="Xin Y."/>
            <person name="Zou X."/>
            <person name="Han Y."/>
            <person name="Richards S."/>
            <person name="Worley K."/>
            <person name="Muzny D."/>
            <person name="Gibbs R."/>
        </authorList>
    </citation>
    <scope>NUCLEOTIDE SEQUENCE</scope>
    <source>
        <strain evidence="10">Sampled in the wild</strain>
    </source>
</reference>
<dbReference type="FunFam" id="3.90.1170.10:FF:000005">
    <property type="entry name" value="39S ribosomal protein L16, mitochondrial"/>
    <property type="match status" value="1"/>
</dbReference>
<dbReference type="InterPro" id="IPR047873">
    <property type="entry name" value="Ribosomal_uL16"/>
</dbReference>
<dbReference type="GO" id="GO:0019843">
    <property type="term" value="F:rRNA binding"/>
    <property type="evidence" value="ECO:0007669"/>
    <property type="project" value="InterPro"/>
</dbReference>
<dbReference type="GO" id="GO:0005762">
    <property type="term" value="C:mitochondrial large ribosomal subunit"/>
    <property type="evidence" value="ECO:0007669"/>
    <property type="project" value="TreeGrafter"/>
</dbReference>
<accession>A0A8K0KK23</accession>
<dbReference type="Pfam" id="PF00252">
    <property type="entry name" value="Ribosomal_L16"/>
    <property type="match status" value="1"/>
</dbReference>
<dbReference type="GO" id="GO:0005743">
    <property type="term" value="C:mitochondrial inner membrane"/>
    <property type="evidence" value="ECO:0007669"/>
    <property type="project" value="UniProtKB-ARBA"/>
</dbReference>
<keyword evidence="6 9" id="KW-0687">Ribonucleoprotein</keyword>
<keyword evidence="5" id="KW-0496">Mitochondrion</keyword>
<comment type="similarity">
    <text evidence="2 9">Belongs to the universal ribosomal protein uL16 family.</text>
</comment>
<comment type="caution">
    <text evidence="10">The sequence shown here is derived from an EMBL/GenBank/DDBJ whole genome shotgun (WGS) entry which is preliminary data.</text>
</comment>
<evidence type="ECO:0000256" key="4">
    <source>
        <dbReference type="ARBA" id="ARBA00022980"/>
    </source>
</evidence>
<dbReference type="GO" id="GO:0003735">
    <property type="term" value="F:structural constituent of ribosome"/>
    <property type="evidence" value="ECO:0007669"/>
    <property type="project" value="InterPro"/>
</dbReference>
<organism evidence="10 11">
    <name type="scientific">Ladona fulva</name>
    <name type="common">Scarce chaser dragonfly</name>
    <name type="synonym">Libellula fulva</name>
    <dbReference type="NCBI Taxonomy" id="123851"/>
    <lineage>
        <taxon>Eukaryota</taxon>
        <taxon>Metazoa</taxon>
        <taxon>Ecdysozoa</taxon>
        <taxon>Arthropoda</taxon>
        <taxon>Hexapoda</taxon>
        <taxon>Insecta</taxon>
        <taxon>Pterygota</taxon>
        <taxon>Palaeoptera</taxon>
        <taxon>Odonata</taxon>
        <taxon>Epiprocta</taxon>
        <taxon>Anisoptera</taxon>
        <taxon>Libelluloidea</taxon>
        <taxon>Libellulidae</taxon>
        <taxon>Ladona</taxon>
    </lineage>
</organism>
<keyword evidence="3" id="KW-0809">Transit peptide</keyword>
<dbReference type="PANTHER" id="PTHR12220:SF13">
    <property type="entry name" value="LARGE RIBOSOMAL SUBUNIT PROTEIN UL16M"/>
    <property type="match status" value="1"/>
</dbReference>
<keyword evidence="11" id="KW-1185">Reference proteome</keyword>
<proteinExistence type="inferred from homology"/>
<evidence type="ECO:0000256" key="1">
    <source>
        <dbReference type="ARBA" id="ARBA00004173"/>
    </source>
</evidence>
<dbReference type="GO" id="GO:0032543">
    <property type="term" value="P:mitochondrial translation"/>
    <property type="evidence" value="ECO:0007669"/>
    <property type="project" value="TreeGrafter"/>
</dbReference>
<protein>
    <recommendedName>
        <fullName evidence="7">Large ribosomal subunit protein uL16m</fullName>
    </recommendedName>
    <alternativeName>
        <fullName evidence="8">39S ribosomal protein L16, mitochondrial</fullName>
    </alternativeName>
</protein>
<dbReference type="SUPFAM" id="SSF54686">
    <property type="entry name" value="Ribosomal protein L16p/L10e"/>
    <property type="match status" value="1"/>
</dbReference>
<evidence type="ECO:0000313" key="10">
    <source>
        <dbReference type="EMBL" id="KAG8235110.1"/>
    </source>
</evidence>
<dbReference type="PANTHER" id="PTHR12220">
    <property type="entry name" value="50S/60S RIBOSOMAL PROTEIN L16"/>
    <property type="match status" value="1"/>
</dbReference>
<evidence type="ECO:0000256" key="7">
    <source>
        <dbReference type="ARBA" id="ARBA00035302"/>
    </source>
</evidence>
<sequence length="245" mass="28495">MNTASIYNMRPAFSHGKVLDIFRILQVAGLKSFVPKEPYSGMSMPEKPKLKFYEKVPQYPSYMRPPKMMKNLRFMRGPELVNNTLIHKQYGIMATGGGRMKWGHFEMVRLTIGRKMDPSRMFTVWRIDAPWQPITKKGQGQRMGGGKGNIDHYVTPVKAGRIIIELAGDCEFDEVKGFLKNIADKLPFKAMAVSHELMEQLKEEEQRLERENTNPYTFKYVVQNNIGGCHQWLSPYDFKWYGKYR</sequence>
<evidence type="ECO:0000256" key="9">
    <source>
        <dbReference type="RuleBase" id="RU004413"/>
    </source>
</evidence>
<dbReference type="CDD" id="cd01433">
    <property type="entry name" value="Ribosomal_L16_L10e"/>
    <property type="match status" value="1"/>
</dbReference>
<evidence type="ECO:0000256" key="5">
    <source>
        <dbReference type="ARBA" id="ARBA00023128"/>
    </source>
</evidence>
<comment type="subcellular location">
    <subcellularLocation>
        <location evidence="1">Mitochondrion</location>
    </subcellularLocation>
</comment>
<gene>
    <name evidence="10" type="ORF">J437_LFUL015537</name>
</gene>
<dbReference type="InterPro" id="IPR016180">
    <property type="entry name" value="Ribosomal_uL16_dom"/>
</dbReference>
<dbReference type="EMBL" id="KZ308879">
    <property type="protein sequence ID" value="KAG8235110.1"/>
    <property type="molecule type" value="Genomic_DNA"/>
</dbReference>
<name>A0A8K0KK23_LADFU</name>
<dbReference type="Proteomes" id="UP000792457">
    <property type="component" value="Unassembled WGS sequence"/>
</dbReference>
<reference evidence="10" key="2">
    <citation type="submission" date="2017-10" db="EMBL/GenBank/DDBJ databases">
        <title>Ladona fulva Genome sequencing and assembly.</title>
        <authorList>
            <person name="Murali S."/>
            <person name="Richards S."/>
            <person name="Bandaranaike D."/>
            <person name="Bellair M."/>
            <person name="Blankenburg K."/>
            <person name="Chao H."/>
            <person name="Dinh H."/>
            <person name="Doddapaneni H."/>
            <person name="Dugan-Rocha S."/>
            <person name="Elkadiri S."/>
            <person name="Gnanaolivu R."/>
            <person name="Hernandez B."/>
            <person name="Skinner E."/>
            <person name="Javaid M."/>
            <person name="Lee S."/>
            <person name="Li M."/>
            <person name="Ming W."/>
            <person name="Munidasa M."/>
            <person name="Muniz J."/>
            <person name="Nguyen L."/>
            <person name="Hughes D."/>
            <person name="Osuji N."/>
            <person name="Pu L.-L."/>
            <person name="Puazo M."/>
            <person name="Qu C."/>
            <person name="Quiroz J."/>
            <person name="Raj R."/>
            <person name="Weissenberger G."/>
            <person name="Xin Y."/>
            <person name="Zou X."/>
            <person name="Han Y."/>
            <person name="Worley K."/>
            <person name="Muzny D."/>
            <person name="Gibbs R."/>
        </authorList>
    </citation>
    <scope>NUCLEOTIDE SEQUENCE</scope>
    <source>
        <strain evidence="10">Sampled in the wild</strain>
    </source>
</reference>
<keyword evidence="4 9" id="KW-0689">Ribosomal protein</keyword>